<name>A0A1G9JKC7_9ACTN</name>
<accession>A0A1G9JKC7</accession>
<dbReference type="AlphaFoldDB" id="A0A1G9JKC7"/>
<keyword evidence="3" id="KW-1185">Reference proteome</keyword>
<evidence type="ECO:0000256" key="1">
    <source>
        <dbReference type="SAM" id="SignalP"/>
    </source>
</evidence>
<gene>
    <name evidence="2" type="ORF">SAMN04488242_1306</name>
</gene>
<dbReference type="Proteomes" id="UP000199475">
    <property type="component" value="Unassembled WGS sequence"/>
</dbReference>
<evidence type="ECO:0000313" key="2">
    <source>
        <dbReference type="EMBL" id="SDL37851.1"/>
    </source>
</evidence>
<dbReference type="Gene3D" id="3.40.190.10">
    <property type="entry name" value="Periplasmic binding protein-like II"/>
    <property type="match status" value="1"/>
</dbReference>
<keyword evidence="2" id="KW-0762">Sugar transport</keyword>
<reference evidence="2 3" key="1">
    <citation type="submission" date="2016-10" db="EMBL/GenBank/DDBJ databases">
        <authorList>
            <person name="de Groot N.N."/>
        </authorList>
    </citation>
    <scope>NUCLEOTIDE SEQUENCE [LARGE SCALE GENOMIC DNA]</scope>
    <source>
        <strain evidence="2 3">CGMCC 1.9159</strain>
    </source>
</reference>
<feature type="signal peptide" evidence="1">
    <location>
        <begin position="1"/>
        <end position="25"/>
    </location>
</feature>
<sequence>MKIFRNPKGLAAIGVACVLALTACGGGNDGPADPDGEGSDDAGSGVDFGGEASGTLKTLGFNPSDEVGLSRSDLAAEKLSGVTVEMDTANFDPQKFAALSAAGTLPDVVQMDRQSIATYAQQGLIMPMDECFASQEITPDEYWYPAVIGDVTYDGSVYAAPQFFQPSIIIINKALTEPAGVTAEQFDSSDPEALVALAKQLTVMNGAQPTQLGFDPDIPGSIVTWLTAFGGKVMDDEGKPTLDDPANVEAMNFLIELFDAQGGYAEVTSFKQTWDVFGDQNQYVQNQVAAALWAQWYINVLSNVKDEVSLDAQPLRDADGNPFGYAGGSALAIPANAENPVAACQWITTVTSLDAWKAAGEARAQTVEENDAIFTGIFTGSPEADQAIKDAHVAPSGNEDFDKLIETAYSVLEDTRTFGGSPVGAPIDEAIKQAAGAAMGGEKSVEQALADAQAQAMNEWDSLG</sequence>
<keyword evidence="2" id="KW-0813">Transport</keyword>
<evidence type="ECO:0000313" key="3">
    <source>
        <dbReference type="Proteomes" id="UP000199475"/>
    </source>
</evidence>
<organism evidence="2 3">
    <name type="scientific">Tessaracoccus oleiagri</name>
    <dbReference type="NCBI Taxonomy" id="686624"/>
    <lineage>
        <taxon>Bacteria</taxon>
        <taxon>Bacillati</taxon>
        <taxon>Actinomycetota</taxon>
        <taxon>Actinomycetes</taxon>
        <taxon>Propionibacteriales</taxon>
        <taxon>Propionibacteriaceae</taxon>
        <taxon>Tessaracoccus</taxon>
    </lineage>
</organism>
<dbReference type="RefSeq" id="WP_093250115.1">
    <property type="nucleotide sequence ID" value="NZ_FNGP01000002.1"/>
</dbReference>
<dbReference type="EMBL" id="FNGP01000002">
    <property type="protein sequence ID" value="SDL37851.1"/>
    <property type="molecule type" value="Genomic_DNA"/>
</dbReference>
<dbReference type="PROSITE" id="PS51257">
    <property type="entry name" value="PROKAR_LIPOPROTEIN"/>
    <property type="match status" value="1"/>
</dbReference>
<dbReference type="PANTHER" id="PTHR43649:SF12">
    <property type="entry name" value="DIACETYLCHITOBIOSE BINDING PROTEIN DASA"/>
    <property type="match status" value="1"/>
</dbReference>
<dbReference type="STRING" id="686624.SAMN04488242_1306"/>
<keyword evidence="1" id="KW-0732">Signal</keyword>
<proteinExistence type="predicted"/>
<protein>
    <submittedName>
        <fullName evidence="2">Multiple sugar transport system substrate-binding protein</fullName>
    </submittedName>
</protein>
<dbReference type="OrthoDB" id="9795467at2"/>
<dbReference type="SUPFAM" id="SSF53850">
    <property type="entry name" value="Periplasmic binding protein-like II"/>
    <property type="match status" value="1"/>
</dbReference>
<feature type="chain" id="PRO_5038375525" evidence="1">
    <location>
        <begin position="26"/>
        <end position="464"/>
    </location>
</feature>
<dbReference type="Pfam" id="PF01547">
    <property type="entry name" value="SBP_bac_1"/>
    <property type="match status" value="1"/>
</dbReference>
<dbReference type="InterPro" id="IPR050490">
    <property type="entry name" value="Bact_solute-bd_prot1"/>
</dbReference>
<dbReference type="InterPro" id="IPR006059">
    <property type="entry name" value="SBP"/>
</dbReference>
<dbReference type="PANTHER" id="PTHR43649">
    <property type="entry name" value="ARABINOSE-BINDING PROTEIN-RELATED"/>
    <property type="match status" value="1"/>
</dbReference>